<dbReference type="PANTHER" id="PTHR44591">
    <property type="entry name" value="STRESS RESPONSE REGULATOR PROTEIN 1"/>
    <property type="match status" value="1"/>
</dbReference>
<dbReference type="RefSeq" id="WP_068267155.1">
    <property type="nucleotide sequence ID" value="NZ_LWSK01000164.1"/>
</dbReference>
<dbReference type="CDD" id="cd00156">
    <property type="entry name" value="REC"/>
    <property type="match status" value="1"/>
</dbReference>
<dbReference type="SMART" id="SM00448">
    <property type="entry name" value="REC"/>
    <property type="match status" value="1"/>
</dbReference>
<gene>
    <name evidence="4" type="primary">cheY_1</name>
    <name evidence="4" type="ORF">LF1_08640</name>
</gene>
<organism evidence="4 5">
    <name type="scientific">Rubripirellula obstinata</name>
    <dbReference type="NCBI Taxonomy" id="406547"/>
    <lineage>
        <taxon>Bacteria</taxon>
        <taxon>Pseudomonadati</taxon>
        <taxon>Planctomycetota</taxon>
        <taxon>Planctomycetia</taxon>
        <taxon>Pirellulales</taxon>
        <taxon>Pirellulaceae</taxon>
        <taxon>Rubripirellula</taxon>
    </lineage>
</organism>
<evidence type="ECO:0000256" key="2">
    <source>
        <dbReference type="PROSITE-ProRule" id="PRU00169"/>
    </source>
</evidence>
<feature type="domain" description="Response regulatory" evidence="3">
    <location>
        <begin position="6"/>
        <end position="120"/>
    </location>
</feature>
<evidence type="ECO:0000256" key="1">
    <source>
        <dbReference type="ARBA" id="ARBA00022553"/>
    </source>
</evidence>
<evidence type="ECO:0000313" key="4">
    <source>
        <dbReference type="EMBL" id="KAA1258346.1"/>
    </source>
</evidence>
<dbReference type="GO" id="GO:0000160">
    <property type="term" value="P:phosphorelay signal transduction system"/>
    <property type="evidence" value="ECO:0007669"/>
    <property type="project" value="InterPro"/>
</dbReference>
<dbReference type="InterPro" id="IPR036890">
    <property type="entry name" value="HATPase_C_sf"/>
</dbReference>
<dbReference type="SUPFAM" id="SSF52172">
    <property type="entry name" value="CheY-like"/>
    <property type="match status" value="1"/>
</dbReference>
<dbReference type="Pfam" id="PF00072">
    <property type="entry name" value="Response_reg"/>
    <property type="match status" value="1"/>
</dbReference>
<protein>
    <submittedName>
        <fullName evidence="4">Chemotaxis protein CheY</fullName>
    </submittedName>
</protein>
<dbReference type="PANTHER" id="PTHR44591:SF25">
    <property type="entry name" value="CHEMOTAXIS TWO-COMPONENT RESPONSE REGULATOR"/>
    <property type="match status" value="1"/>
</dbReference>
<dbReference type="OrthoDB" id="9770645at2"/>
<dbReference type="PROSITE" id="PS50110">
    <property type="entry name" value="RESPONSE_REGULATORY"/>
    <property type="match status" value="1"/>
</dbReference>
<name>A0A5B1CCQ7_9BACT</name>
<feature type="modified residue" description="4-aspartylphosphate" evidence="2">
    <location>
        <position position="55"/>
    </location>
</feature>
<reference evidence="4 5" key="1">
    <citation type="submission" date="2019-08" db="EMBL/GenBank/DDBJ databases">
        <title>Deep-cultivation of Planctomycetes and their phenomic and genomic characterization uncovers novel biology.</title>
        <authorList>
            <person name="Wiegand S."/>
            <person name="Jogler M."/>
            <person name="Boedeker C."/>
            <person name="Pinto D."/>
            <person name="Vollmers J."/>
            <person name="Rivas-Marin E."/>
            <person name="Kohn T."/>
            <person name="Peeters S.H."/>
            <person name="Heuer A."/>
            <person name="Rast P."/>
            <person name="Oberbeckmann S."/>
            <person name="Bunk B."/>
            <person name="Jeske O."/>
            <person name="Meyerdierks A."/>
            <person name="Storesund J.E."/>
            <person name="Kallscheuer N."/>
            <person name="Luecker S."/>
            <person name="Lage O.M."/>
            <person name="Pohl T."/>
            <person name="Merkel B.J."/>
            <person name="Hornburger P."/>
            <person name="Mueller R.-W."/>
            <person name="Bruemmer F."/>
            <person name="Labrenz M."/>
            <person name="Spormann A.M."/>
            <person name="Op Den Camp H."/>
            <person name="Overmann J."/>
            <person name="Amann R."/>
            <person name="Jetten M.S.M."/>
            <person name="Mascher T."/>
            <person name="Medema M.H."/>
            <person name="Devos D.P."/>
            <person name="Kaster A.-K."/>
            <person name="Ovreas L."/>
            <person name="Rohde M."/>
            <person name="Galperin M.Y."/>
            <person name="Jogler C."/>
        </authorList>
    </citation>
    <scope>NUCLEOTIDE SEQUENCE [LARGE SCALE GENOMIC DNA]</scope>
    <source>
        <strain evidence="4 5">LF1</strain>
    </source>
</reference>
<dbReference type="Pfam" id="PF13581">
    <property type="entry name" value="HATPase_c_2"/>
    <property type="match status" value="1"/>
</dbReference>
<accession>A0A5B1CCQ7</accession>
<dbReference type="InterPro" id="IPR011006">
    <property type="entry name" value="CheY-like_superfamily"/>
</dbReference>
<dbReference type="InterPro" id="IPR001789">
    <property type="entry name" value="Sig_transdc_resp-reg_receiver"/>
</dbReference>
<dbReference type="CDD" id="cd16936">
    <property type="entry name" value="HATPase_RsbW-like"/>
    <property type="match status" value="1"/>
</dbReference>
<dbReference type="Gene3D" id="3.30.565.10">
    <property type="entry name" value="Histidine kinase-like ATPase, C-terminal domain"/>
    <property type="match status" value="1"/>
</dbReference>
<keyword evidence="1 2" id="KW-0597">Phosphoprotein</keyword>
<dbReference type="Proteomes" id="UP000322699">
    <property type="component" value="Unassembled WGS sequence"/>
</dbReference>
<sequence length="306" mass="33504">MADSPHLLIVDDSPTQLSHMKIILQQDGFQVETASNGEEAMAAVESDSPILVVTDLQMPGMSGLELVEVMRGNFPSIPVVLTTSDGSEEVAADALRRGAASYVPKRHLQSTLAQVVRQVLLVSEASRSVQQLARYTIESTLKLSLVNDESIVPSVIARLEMPMKELGIFDEGERMQVAMALDEALLNAMIHGNLEVSSELRHSGDGEPYKELIAKRTNESPYMDRRVLVQMDATPEQVKFTIADEGPGFDCGKVADPTDPENLEMMGGRGLFMIDAFMDEVQHNECGNQIVMIKRKKTGEESGEEG</sequence>
<keyword evidence="5" id="KW-1185">Reference proteome</keyword>
<dbReference type="InterPro" id="IPR050595">
    <property type="entry name" value="Bact_response_regulator"/>
</dbReference>
<comment type="caution">
    <text evidence="4">The sequence shown here is derived from an EMBL/GenBank/DDBJ whole genome shotgun (WGS) entry which is preliminary data.</text>
</comment>
<dbReference type="Gene3D" id="3.40.50.2300">
    <property type="match status" value="1"/>
</dbReference>
<dbReference type="InterPro" id="IPR003594">
    <property type="entry name" value="HATPase_dom"/>
</dbReference>
<evidence type="ECO:0000313" key="5">
    <source>
        <dbReference type="Proteomes" id="UP000322699"/>
    </source>
</evidence>
<dbReference type="EMBL" id="VRLW01000001">
    <property type="protein sequence ID" value="KAA1258346.1"/>
    <property type="molecule type" value="Genomic_DNA"/>
</dbReference>
<dbReference type="AlphaFoldDB" id="A0A5B1CCQ7"/>
<evidence type="ECO:0000259" key="3">
    <source>
        <dbReference type="PROSITE" id="PS50110"/>
    </source>
</evidence>
<proteinExistence type="predicted"/>